<dbReference type="STRING" id="1283841.A0A084QBK4"/>
<feature type="compositionally biased region" description="Polar residues" evidence="5">
    <location>
        <begin position="416"/>
        <end position="428"/>
    </location>
</feature>
<dbReference type="Pfam" id="PF21884">
    <property type="entry name" value="ZUO1-like_ZHD"/>
    <property type="match status" value="1"/>
</dbReference>
<evidence type="ECO:0000259" key="7">
    <source>
        <dbReference type="PROSITE" id="PS50157"/>
    </source>
</evidence>
<keyword evidence="9" id="KW-1185">Reference proteome</keyword>
<evidence type="ECO:0000256" key="1">
    <source>
        <dbReference type="ARBA" id="ARBA00022723"/>
    </source>
</evidence>
<accession>A0A084QBK4</accession>
<dbReference type="SMART" id="SM00355">
    <property type="entry name" value="ZnF_C2H2"/>
    <property type="match status" value="2"/>
</dbReference>
<evidence type="ECO:0000259" key="6">
    <source>
        <dbReference type="PROSITE" id="PS50076"/>
    </source>
</evidence>
<feature type="domain" description="C2H2-type" evidence="7">
    <location>
        <begin position="330"/>
        <end position="354"/>
    </location>
</feature>
<dbReference type="SUPFAM" id="SSF46565">
    <property type="entry name" value="Chaperone J-domain"/>
    <property type="match status" value="1"/>
</dbReference>
<dbReference type="PROSITE" id="PS00028">
    <property type="entry name" value="ZINC_FINGER_C2H2_1"/>
    <property type="match status" value="2"/>
</dbReference>
<evidence type="ECO:0000256" key="2">
    <source>
        <dbReference type="ARBA" id="ARBA00022771"/>
    </source>
</evidence>
<reference evidence="8 9" key="1">
    <citation type="journal article" date="2014" name="BMC Genomics">
        <title>Comparative genome sequencing reveals chemotype-specific gene clusters in the toxigenic black mold Stachybotrys.</title>
        <authorList>
            <person name="Semeiks J."/>
            <person name="Borek D."/>
            <person name="Otwinowski Z."/>
            <person name="Grishin N.V."/>
        </authorList>
    </citation>
    <scope>NUCLEOTIDE SEQUENCE [LARGE SCALE GENOMIC DNA]</scope>
    <source>
        <strain evidence="8 9">IBT 40285</strain>
    </source>
</reference>
<keyword evidence="2 4" id="KW-0863">Zinc-finger</keyword>
<evidence type="ECO:0000313" key="9">
    <source>
        <dbReference type="Proteomes" id="UP000028524"/>
    </source>
</evidence>
<dbReference type="Proteomes" id="UP000028524">
    <property type="component" value="Unassembled WGS sequence"/>
</dbReference>
<dbReference type="PROSITE" id="PS50157">
    <property type="entry name" value="ZINC_FINGER_C2H2_2"/>
    <property type="match status" value="2"/>
</dbReference>
<gene>
    <name evidence="8" type="ORF">S40285_05878</name>
</gene>
<dbReference type="OMA" id="RANHEES"/>
<dbReference type="GO" id="GO:0008270">
    <property type="term" value="F:zinc ion binding"/>
    <property type="evidence" value="ECO:0007669"/>
    <property type="project" value="UniProtKB-KW"/>
</dbReference>
<dbReference type="PROSITE" id="PS00636">
    <property type="entry name" value="DNAJ_1"/>
    <property type="match status" value="1"/>
</dbReference>
<dbReference type="FunCoup" id="A0A084QBK4">
    <property type="interactions" value="865"/>
</dbReference>
<dbReference type="HOGENOM" id="CLU_009539_2_1_1"/>
<protein>
    <recommendedName>
        <fullName evidence="10">J domain-containing protein</fullName>
    </recommendedName>
</protein>
<dbReference type="Pfam" id="PF00096">
    <property type="entry name" value="zf-C2H2"/>
    <property type="match status" value="1"/>
</dbReference>
<evidence type="ECO:0000256" key="5">
    <source>
        <dbReference type="SAM" id="MobiDB-lite"/>
    </source>
</evidence>
<feature type="domain" description="C2H2-type" evidence="7">
    <location>
        <begin position="506"/>
        <end position="535"/>
    </location>
</feature>
<feature type="region of interest" description="Disordered" evidence="5">
    <location>
        <begin position="367"/>
        <end position="439"/>
    </location>
</feature>
<feature type="compositionally biased region" description="Basic and acidic residues" evidence="5">
    <location>
        <begin position="400"/>
        <end position="413"/>
    </location>
</feature>
<dbReference type="InterPro" id="IPR036236">
    <property type="entry name" value="Znf_C2H2_sf"/>
</dbReference>
<keyword evidence="1" id="KW-0479">Metal-binding</keyword>
<name>A0A084QBK4_STAC4</name>
<dbReference type="InterPro" id="IPR018253">
    <property type="entry name" value="DnaJ_domain_CS"/>
</dbReference>
<dbReference type="PANTHER" id="PTHR44029">
    <property type="entry name" value="DNAJ HOMOLOG SUBFAMILY C MEMBER 21"/>
    <property type="match status" value="1"/>
</dbReference>
<dbReference type="OrthoDB" id="5894at2759"/>
<dbReference type="Pfam" id="PF12171">
    <property type="entry name" value="zf-C2H2_jaz"/>
    <property type="match status" value="1"/>
</dbReference>
<dbReference type="InterPro" id="IPR022755">
    <property type="entry name" value="Znf_C2H2_jaz"/>
</dbReference>
<evidence type="ECO:0000256" key="4">
    <source>
        <dbReference type="PROSITE-ProRule" id="PRU00042"/>
    </source>
</evidence>
<dbReference type="CDD" id="cd06257">
    <property type="entry name" value="DnaJ"/>
    <property type="match status" value="1"/>
</dbReference>
<dbReference type="Gene3D" id="1.10.287.110">
    <property type="entry name" value="DnaJ domain"/>
    <property type="match status" value="1"/>
</dbReference>
<dbReference type="InterPro" id="IPR003604">
    <property type="entry name" value="Matrin/U1-like-C_Znf_C2H2"/>
</dbReference>
<dbReference type="InterPro" id="IPR013087">
    <property type="entry name" value="Znf_C2H2_type"/>
</dbReference>
<dbReference type="InterPro" id="IPR001623">
    <property type="entry name" value="DnaJ_domain"/>
</dbReference>
<dbReference type="InParanoid" id="A0A084QBK4"/>
<dbReference type="InterPro" id="IPR054076">
    <property type="entry name" value="ZUO1-like_ZHD"/>
</dbReference>
<dbReference type="GO" id="GO:0003676">
    <property type="term" value="F:nucleic acid binding"/>
    <property type="evidence" value="ECO:0007669"/>
    <property type="project" value="InterPro"/>
</dbReference>
<dbReference type="GO" id="GO:0005737">
    <property type="term" value="C:cytoplasm"/>
    <property type="evidence" value="ECO:0007669"/>
    <property type="project" value="TreeGrafter"/>
</dbReference>
<sequence>MGAGQSSGREEAPGGGSTPTKTCYYDLLSVDRSATDDEETPSTDPPPRIKKAYRKKALELHPDRNFNDVESATKRFAEVQTAYEILSDPQERAWYDSHRDAILSGQDGVDGRGEPTTFRNVRLTSTEEILSLMRRFNASVPFDDEPTGFFGISRETFEHLALEEEAAADFDGVDVPEYPSFGSSDDDYDTVVKPFYAAWAGFSTRKSFSWKDKYRLSDAPDRRVRRIMEKENKKCRDDAAREFNDAVRFLVSFVRKRDPRYLPNTQTDADRQKALRDAAAAQAARSRAANKEKMASSGLADWALSRGEDIADTAQPSDFDDTEDSEVEILECVVCNKTFKSDKQLEAHERSKKHVKALQQLRREMKREGVDLELDSTVTPDSGQDEARPPFPQSYSLPADKVKEKASDAHAEEVASVQSDPIESPQTDDFSENDDYAPRSAVQKRIISDPHENPATNTSPIDTDEITSAAMGEAPISSSRSKPKVGMAKLKRERKAAVQVQQADSHQCTICNATFESRTKLFSHIREENHAMAIPGLHSSKKKSKNRKR</sequence>
<proteinExistence type="predicted"/>
<evidence type="ECO:0000256" key="3">
    <source>
        <dbReference type="ARBA" id="ARBA00022833"/>
    </source>
</evidence>
<dbReference type="PRINTS" id="PR00625">
    <property type="entry name" value="JDOMAIN"/>
</dbReference>
<keyword evidence="3" id="KW-0862">Zinc</keyword>
<dbReference type="AlphaFoldDB" id="A0A084QBK4"/>
<dbReference type="SMART" id="SM00451">
    <property type="entry name" value="ZnF_U1"/>
    <property type="match status" value="2"/>
</dbReference>
<dbReference type="PROSITE" id="PS50076">
    <property type="entry name" value="DNAJ_2"/>
    <property type="match status" value="1"/>
</dbReference>
<dbReference type="EMBL" id="KL660858">
    <property type="protein sequence ID" value="KFA61339.1"/>
    <property type="molecule type" value="Genomic_DNA"/>
</dbReference>
<dbReference type="Gene3D" id="3.30.160.60">
    <property type="entry name" value="Classic Zinc Finger"/>
    <property type="match status" value="1"/>
</dbReference>
<feature type="region of interest" description="Disordered" evidence="5">
    <location>
        <begin position="1"/>
        <end position="50"/>
    </location>
</feature>
<evidence type="ECO:0008006" key="10">
    <source>
        <dbReference type="Google" id="ProtNLM"/>
    </source>
</evidence>
<feature type="domain" description="J" evidence="6">
    <location>
        <begin position="23"/>
        <end position="99"/>
    </location>
</feature>
<dbReference type="PANTHER" id="PTHR44029:SF1">
    <property type="entry name" value="DNAJ HOMOLOG SUBFAMILY C MEMBER 21"/>
    <property type="match status" value="1"/>
</dbReference>
<dbReference type="Pfam" id="PF00226">
    <property type="entry name" value="DnaJ"/>
    <property type="match status" value="1"/>
</dbReference>
<dbReference type="SUPFAM" id="SSF57667">
    <property type="entry name" value="beta-beta-alpha zinc fingers"/>
    <property type="match status" value="1"/>
</dbReference>
<dbReference type="InterPro" id="IPR036869">
    <property type="entry name" value="J_dom_sf"/>
</dbReference>
<organism evidence="8 9">
    <name type="scientific">Stachybotrys chlorohalonatus (strain IBT 40285)</name>
    <dbReference type="NCBI Taxonomy" id="1283841"/>
    <lineage>
        <taxon>Eukaryota</taxon>
        <taxon>Fungi</taxon>
        <taxon>Dikarya</taxon>
        <taxon>Ascomycota</taxon>
        <taxon>Pezizomycotina</taxon>
        <taxon>Sordariomycetes</taxon>
        <taxon>Hypocreomycetidae</taxon>
        <taxon>Hypocreales</taxon>
        <taxon>Stachybotryaceae</taxon>
        <taxon>Stachybotrys</taxon>
    </lineage>
</organism>
<dbReference type="SMART" id="SM00271">
    <property type="entry name" value="DnaJ"/>
    <property type="match status" value="1"/>
</dbReference>
<evidence type="ECO:0000313" key="8">
    <source>
        <dbReference type="EMBL" id="KFA61339.1"/>
    </source>
</evidence>
<dbReference type="InterPro" id="IPR051964">
    <property type="entry name" value="Chaperone_stress_response"/>
</dbReference>